<protein>
    <submittedName>
        <fullName evidence="1">Uncharacterized protein</fullName>
    </submittedName>
</protein>
<reference evidence="1 2" key="1">
    <citation type="submission" date="2017-03" db="EMBL/GenBank/DDBJ databases">
        <title>WGS assembly of Porphyra umbilicalis.</title>
        <authorList>
            <person name="Brawley S.H."/>
            <person name="Blouin N.A."/>
            <person name="Ficko-Blean E."/>
            <person name="Wheeler G.L."/>
            <person name="Lohr M."/>
            <person name="Goodson H.V."/>
            <person name="Jenkins J.W."/>
            <person name="Blaby-Haas C.E."/>
            <person name="Helliwell K.E."/>
            <person name="Chan C."/>
            <person name="Marriage T."/>
            <person name="Bhattacharya D."/>
            <person name="Klein A.S."/>
            <person name="Badis Y."/>
            <person name="Brodie J."/>
            <person name="Cao Y."/>
            <person name="Collen J."/>
            <person name="Dittami S.M."/>
            <person name="Gachon C.M."/>
            <person name="Green B.R."/>
            <person name="Karpowicz S."/>
            <person name="Kim J.W."/>
            <person name="Kudahl U."/>
            <person name="Lin S."/>
            <person name="Michel G."/>
            <person name="Mittag M."/>
            <person name="Olson B.J."/>
            <person name="Pangilinan J."/>
            <person name="Peng Y."/>
            <person name="Qiu H."/>
            <person name="Shu S."/>
            <person name="Singer J.T."/>
            <person name="Smith A.G."/>
            <person name="Sprecher B.N."/>
            <person name="Wagner V."/>
            <person name="Wang W."/>
            <person name="Wang Z.-Y."/>
            <person name="Yan J."/>
            <person name="Yarish C."/>
            <person name="Zoeuner-Riek S."/>
            <person name="Zhuang Y."/>
            <person name="Zou Y."/>
            <person name="Lindquist E.A."/>
            <person name="Grimwood J."/>
            <person name="Barry K."/>
            <person name="Rokhsar D.S."/>
            <person name="Schmutz J."/>
            <person name="Stiller J.W."/>
            <person name="Grossman A.R."/>
            <person name="Prochnik S.E."/>
        </authorList>
    </citation>
    <scope>NUCLEOTIDE SEQUENCE [LARGE SCALE GENOMIC DNA]</scope>
    <source>
        <strain evidence="1">4086291</strain>
    </source>
</reference>
<evidence type="ECO:0000313" key="2">
    <source>
        <dbReference type="Proteomes" id="UP000218209"/>
    </source>
</evidence>
<dbReference type="EMBL" id="KV919099">
    <property type="protein sequence ID" value="OSX71918.1"/>
    <property type="molecule type" value="Genomic_DNA"/>
</dbReference>
<accession>A0A1X6NTJ3</accession>
<keyword evidence="2" id="KW-1185">Reference proteome</keyword>
<sequence>MDPRKWFGRPAVAVAPKRLVAYAHYAELSNAVGSSGASLTATYHSKKDALTLDGAVAVAPSSRMYASYALADRSLTRIGAETAMLATADAMPVLADLSYAPARDTVTAQLSARRGANKATAWLSAANVGTAVGSLRSMWDKSSTSVAAGEAAKPLSYEQRLEFESRLTDAETLRLQYDVRSRSTRVKLTRVLDKKNRVDAEYSRTSTASQSFVAGYQHKVDSRNKLTASANFGRQVYNVEWENKADGGPWTVKAALPFAGAPTSLGDFTVRRKFEF</sequence>
<organism evidence="1 2">
    <name type="scientific">Porphyra umbilicalis</name>
    <name type="common">Purple laver</name>
    <name type="synonym">Red alga</name>
    <dbReference type="NCBI Taxonomy" id="2786"/>
    <lineage>
        <taxon>Eukaryota</taxon>
        <taxon>Rhodophyta</taxon>
        <taxon>Bangiophyceae</taxon>
        <taxon>Bangiales</taxon>
        <taxon>Bangiaceae</taxon>
        <taxon>Porphyra</taxon>
    </lineage>
</organism>
<dbReference type="AlphaFoldDB" id="A0A1X6NTJ3"/>
<gene>
    <name evidence="1" type="ORF">BU14_0490s0016</name>
</gene>
<proteinExistence type="predicted"/>
<name>A0A1X6NTJ3_PORUM</name>
<dbReference type="Proteomes" id="UP000218209">
    <property type="component" value="Unassembled WGS sequence"/>
</dbReference>
<evidence type="ECO:0000313" key="1">
    <source>
        <dbReference type="EMBL" id="OSX71918.1"/>
    </source>
</evidence>
<dbReference type="OrthoDB" id="10367869at2759"/>